<evidence type="ECO:0000313" key="2">
    <source>
        <dbReference type="Proteomes" id="UP001066276"/>
    </source>
</evidence>
<comment type="caution">
    <text evidence="1">The sequence shown here is derived from an EMBL/GenBank/DDBJ whole genome shotgun (WGS) entry which is preliminary data.</text>
</comment>
<dbReference type="EMBL" id="JANPWB010000008">
    <property type="protein sequence ID" value="KAJ1160314.1"/>
    <property type="molecule type" value="Genomic_DNA"/>
</dbReference>
<accession>A0AAV7S732</accession>
<dbReference type="Proteomes" id="UP001066276">
    <property type="component" value="Chromosome 4_2"/>
</dbReference>
<organism evidence="1 2">
    <name type="scientific">Pleurodeles waltl</name>
    <name type="common">Iberian ribbed newt</name>
    <dbReference type="NCBI Taxonomy" id="8319"/>
    <lineage>
        <taxon>Eukaryota</taxon>
        <taxon>Metazoa</taxon>
        <taxon>Chordata</taxon>
        <taxon>Craniata</taxon>
        <taxon>Vertebrata</taxon>
        <taxon>Euteleostomi</taxon>
        <taxon>Amphibia</taxon>
        <taxon>Batrachia</taxon>
        <taxon>Caudata</taxon>
        <taxon>Salamandroidea</taxon>
        <taxon>Salamandridae</taxon>
        <taxon>Pleurodelinae</taxon>
        <taxon>Pleurodeles</taxon>
    </lineage>
</organism>
<reference evidence="1" key="1">
    <citation type="journal article" date="2022" name="bioRxiv">
        <title>Sequencing and chromosome-scale assembly of the giantPleurodeles waltlgenome.</title>
        <authorList>
            <person name="Brown T."/>
            <person name="Elewa A."/>
            <person name="Iarovenko S."/>
            <person name="Subramanian E."/>
            <person name="Araus A.J."/>
            <person name="Petzold A."/>
            <person name="Susuki M."/>
            <person name="Suzuki K.-i.T."/>
            <person name="Hayashi T."/>
            <person name="Toyoda A."/>
            <person name="Oliveira C."/>
            <person name="Osipova E."/>
            <person name="Leigh N.D."/>
            <person name="Simon A."/>
            <person name="Yun M.H."/>
        </authorList>
    </citation>
    <scope>NUCLEOTIDE SEQUENCE</scope>
    <source>
        <strain evidence="1">20211129_DDA</strain>
        <tissue evidence="1">Liver</tissue>
    </source>
</reference>
<sequence length="155" mass="17030">MIETSLKLTPKVALLGHTKEVPYAVRCFVSVVLLLAKRRVSSARGGSRAPIVRDWLRAFSYFNDQQELYYSMMLLTQCSRDIWAALQTYLLNQSKEQTASVGDKVRMIHGPCWLVKQAKWTHANCTAGGGGAAVERALVLSNPTGEGDGLEGSTL</sequence>
<keyword evidence="2" id="KW-1185">Reference proteome</keyword>
<gene>
    <name evidence="1" type="ORF">NDU88_000816</name>
</gene>
<protein>
    <submittedName>
        <fullName evidence="1">Uncharacterized protein</fullName>
    </submittedName>
</protein>
<proteinExistence type="predicted"/>
<dbReference type="AlphaFoldDB" id="A0AAV7S732"/>
<evidence type="ECO:0000313" key="1">
    <source>
        <dbReference type="EMBL" id="KAJ1160314.1"/>
    </source>
</evidence>
<name>A0AAV7S732_PLEWA</name>